<dbReference type="FunFam" id="2.40.50.140:FF:000045">
    <property type="entry name" value="Phenylalanine--tRNA ligase beta subunit"/>
    <property type="match status" value="1"/>
</dbReference>
<evidence type="ECO:0000256" key="16">
    <source>
        <dbReference type="PROSITE-ProRule" id="PRU00209"/>
    </source>
</evidence>
<evidence type="ECO:0000256" key="12">
    <source>
        <dbReference type="ARBA" id="ARBA00022917"/>
    </source>
</evidence>
<evidence type="ECO:0000256" key="8">
    <source>
        <dbReference type="ARBA" id="ARBA00022741"/>
    </source>
</evidence>
<dbReference type="InterPro" id="IPR002547">
    <property type="entry name" value="tRNA-bd_dom"/>
</dbReference>
<dbReference type="SUPFAM" id="SSF50249">
    <property type="entry name" value="Nucleic acid-binding proteins"/>
    <property type="match status" value="1"/>
</dbReference>
<keyword evidence="12 15" id="KW-0648">Protein biosynthesis</keyword>
<dbReference type="Gene3D" id="3.50.40.10">
    <property type="entry name" value="Phenylalanyl-trna Synthetase, Chain B, domain 3"/>
    <property type="match status" value="1"/>
</dbReference>
<comment type="subcellular location">
    <subcellularLocation>
        <location evidence="1 15">Cytoplasm</location>
    </subcellularLocation>
</comment>
<sequence length="819" mass="88546">MKISLNWLRDYVRFDAPVDEICRAITFLGFEVENVISTGAPALPSVVVGEILSRAKHPNADKLSVCTVDVGPAGGVKTIVCGAPNCDVGHRVPVALPGAVLPGNFVIKQSKIRGQASEGMMCATDELGLGGEHAGLLVLAGAPALGTPINDVLPAGDTVFDIEITPNRPDCLSHLGIARELAAWFETTLLYPQEKFRGAMLEGVPERKDLLASVRVEAPEDCPLYTAHIMTGIKVGPSPAWMQERLKAVGLRPINNVVDVGNYVMLETGQPLHAFDAKKLSGREIIVRRATDGEKIVTLDGKERILTSRMLVIADAEKPVVIAGIMGGQDSGVSDDTTDLVIECAVFNRQSVRQTSRRLGLSSDSAYRYERGVDPHSALEAAWRAVDLLIETAGGAAVGPVYRVGSDVPWEREIVVTHDYITEKLGFDIPAAEMRASLESLELVVTREEPTEHRGPAWTLSIPSWRDDLDRPIDLVEEVLRLHGTEKIPPAVVSAPGLVGDDDPVVLFNRRVTDYLVGHDFHECVNYTLRPAAELATWVSQTAAAELALANPFVEDQSHLRPTLIMGLLESLKLNQSRGVAVSRLCETGRVFMEHNGQNFECAAVGFIIAEDAERRWTQREAADFYTTKHHVAALAAAAGVDFARQPLAPINGAFCGWQEGHCASAGELSAGWTARLGLLNLAMVRGLGIEGKVYAGIFAILPERIAANAGRRRFADFSLFPPAVRDLALVVDQATPAAEAQKTLVKAARAAVGNAFVVERVQVFDVYEGKGLPEGKKSLAFNLVFRSAERTLTDDEVSGAFQKLQDDVVATTGWQVRK</sequence>
<dbReference type="InterPro" id="IPR036690">
    <property type="entry name" value="Fdx_antiC-bd_sf"/>
</dbReference>
<comment type="similarity">
    <text evidence="2 15">Belongs to the phenylalanyl-tRNA synthetase beta subunit family. Type 1 subfamily.</text>
</comment>
<dbReference type="SUPFAM" id="SSF54991">
    <property type="entry name" value="Anticodon-binding domain of PheRS"/>
    <property type="match status" value="1"/>
</dbReference>
<dbReference type="Gene3D" id="2.40.50.140">
    <property type="entry name" value="Nucleic acid-binding proteins"/>
    <property type="match status" value="1"/>
</dbReference>
<dbReference type="EMBL" id="CP080507">
    <property type="protein sequence ID" value="QYM78504.1"/>
    <property type="molecule type" value="Genomic_DNA"/>
</dbReference>
<dbReference type="GO" id="GO:0005524">
    <property type="term" value="F:ATP binding"/>
    <property type="evidence" value="ECO:0007669"/>
    <property type="project" value="UniProtKB-UniRule"/>
</dbReference>
<comment type="catalytic activity">
    <reaction evidence="14 15">
        <text>tRNA(Phe) + L-phenylalanine + ATP = L-phenylalanyl-tRNA(Phe) + AMP + diphosphate + H(+)</text>
        <dbReference type="Rhea" id="RHEA:19413"/>
        <dbReference type="Rhea" id="RHEA-COMP:9668"/>
        <dbReference type="Rhea" id="RHEA-COMP:9699"/>
        <dbReference type="ChEBI" id="CHEBI:15378"/>
        <dbReference type="ChEBI" id="CHEBI:30616"/>
        <dbReference type="ChEBI" id="CHEBI:33019"/>
        <dbReference type="ChEBI" id="CHEBI:58095"/>
        <dbReference type="ChEBI" id="CHEBI:78442"/>
        <dbReference type="ChEBI" id="CHEBI:78531"/>
        <dbReference type="ChEBI" id="CHEBI:456215"/>
        <dbReference type="EC" id="6.1.1.20"/>
    </reaction>
</comment>
<evidence type="ECO:0000256" key="14">
    <source>
        <dbReference type="ARBA" id="ARBA00049255"/>
    </source>
</evidence>
<evidence type="ECO:0000259" key="17">
    <source>
        <dbReference type="PROSITE" id="PS50886"/>
    </source>
</evidence>
<dbReference type="KEGG" id="ole:K0B96_14545"/>
<evidence type="ECO:0000256" key="6">
    <source>
        <dbReference type="ARBA" id="ARBA00022598"/>
    </source>
</evidence>
<keyword evidence="9 15" id="KW-0067">ATP-binding</keyword>
<evidence type="ECO:0000256" key="2">
    <source>
        <dbReference type="ARBA" id="ARBA00008653"/>
    </source>
</evidence>
<dbReference type="CDD" id="cd02796">
    <property type="entry name" value="tRNA_bind_bactPheRS"/>
    <property type="match status" value="1"/>
</dbReference>
<dbReference type="PANTHER" id="PTHR10947:SF0">
    <property type="entry name" value="PHENYLALANINE--TRNA LIGASE BETA SUBUNIT"/>
    <property type="match status" value="1"/>
</dbReference>
<evidence type="ECO:0000259" key="18">
    <source>
        <dbReference type="PROSITE" id="PS51447"/>
    </source>
</evidence>
<dbReference type="InterPro" id="IPR041616">
    <property type="entry name" value="PheRS_beta_core"/>
</dbReference>
<dbReference type="InterPro" id="IPR012340">
    <property type="entry name" value="NA-bd_OB-fold"/>
</dbReference>
<dbReference type="PANTHER" id="PTHR10947">
    <property type="entry name" value="PHENYLALANYL-TRNA SYNTHETASE BETA CHAIN AND LEUCINE-RICH REPEAT-CONTAINING PROTEIN 47"/>
    <property type="match status" value="1"/>
</dbReference>
<dbReference type="HAMAP" id="MF_00283">
    <property type="entry name" value="Phe_tRNA_synth_beta1"/>
    <property type="match status" value="1"/>
</dbReference>
<dbReference type="SMART" id="SM00874">
    <property type="entry name" value="B5"/>
    <property type="match status" value="1"/>
</dbReference>
<dbReference type="Gene3D" id="3.30.56.10">
    <property type="match status" value="2"/>
</dbReference>
<feature type="domain" description="B5" evidence="19">
    <location>
        <begin position="409"/>
        <end position="490"/>
    </location>
</feature>
<dbReference type="Pfam" id="PF03484">
    <property type="entry name" value="B5"/>
    <property type="match status" value="1"/>
</dbReference>
<dbReference type="PROSITE" id="PS50886">
    <property type="entry name" value="TRBD"/>
    <property type="match status" value="1"/>
</dbReference>
<keyword evidence="21" id="KW-1185">Reference proteome</keyword>
<dbReference type="FunFam" id="3.30.70.380:FF:000001">
    <property type="entry name" value="Phenylalanine--tRNA ligase beta subunit"/>
    <property type="match status" value="1"/>
</dbReference>
<dbReference type="PROSITE" id="PS51483">
    <property type="entry name" value="B5"/>
    <property type="match status" value="1"/>
</dbReference>
<evidence type="ECO:0000256" key="15">
    <source>
        <dbReference type="HAMAP-Rule" id="MF_00283"/>
    </source>
</evidence>
<feature type="binding site" evidence="15">
    <location>
        <position position="477"/>
    </location>
    <ligand>
        <name>Mg(2+)</name>
        <dbReference type="ChEBI" id="CHEBI:18420"/>
        <note>shared with alpha subunit</note>
    </ligand>
</feature>
<keyword evidence="5 16" id="KW-0820">tRNA-binding</keyword>
<name>A0A8F9XKY2_9BACT</name>
<evidence type="ECO:0000259" key="19">
    <source>
        <dbReference type="PROSITE" id="PS51483"/>
    </source>
</evidence>
<dbReference type="GO" id="GO:0006432">
    <property type="term" value="P:phenylalanyl-tRNA aminoacylation"/>
    <property type="evidence" value="ECO:0007669"/>
    <property type="project" value="UniProtKB-UniRule"/>
</dbReference>
<dbReference type="Pfam" id="PF01588">
    <property type="entry name" value="tRNA_bind"/>
    <property type="match status" value="1"/>
</dbReference>
<evidence type="ECO:0000256" key="13">
    <source>
        <dbReference type="ARBA" id="ARBA00023146"/>
    </source>
</evidence>
<keyword evidence="8 15" id="KW-0547">Nucleotide-binding</keyword>
<dbReference type="InterPro" id="IPR009061">
    <property type="entry name" value="DNA-bd_dom_put_sf"/>
</dbReference>
<evidence type="ECO:0000256" key="1">
    <source>
        <dbReference type="ARBA" id="ARBA00004496"/>
    </source>
</evidence>
<dbReference type="GO" id="GO:0000049">
    <property type="term" value="F:tRNA binding"/>
    <property type="evidence" value="ECO:0007669"/>
    <property type="project" value="UniProtKB-UniRule"/>
</dbReference>
<evidence type="ECO:0000313" key="20">
    <source>
        <dbReference type="EMBL" id="QYM78504.1"/>
    </source>
</evidence>
<keyword evidence="7 15" id="KW-0479">Metal-binding</keyword>
<dbReference type="GO" id="GO:0000287">
    <property type="term" value="F:magnesium ion binding"/>
    <property type="evidence" value="ECO:0007669"/>
    <property type="project" value="UniProtKB-UniRule"/>
</dbReference>
<evidence type="ECO:0000313" key="21">
    <source>
        <dbReference type="Proteomes" id="UP000825051"/>
    </source>
</evidence>
<dbReference type="InterPro" id="IPR045864">
    <property type="entry name" value="aa-tRNA-synth_II/BPL/LPL"/>
</dbReference>
<feature type="binding site" evidence="15">
    <location>
        <position position="478"/>
    </location>
    <ligand>
        <name>Mg(2+)</name>
        <dbReference type="ChEBI" id="CHEBI:18420"/>
        <note>shared with alpha subunit</note>
    </ligand>
</feature>
<feature type="binding site" evidence="15">
    <location>
        <position position="474"/>
    </location>
    <ligand>
        <name>Mg(2+)</name>
        <dbReference type="ChEBI" id="CHEBI:18420"/>
        <note>shared with alpha subunit</note>
    </ligand>
</feature>
<dbReference type="FunFam" id="3.50.40.10:FF:000001">
    <property type="entry name" value="Phenylalanine--tRNA ligase beta subunit"/>
    <property type="match status" value="1"/>
</dbReference>
<dbReference type="GO" id="GO:0009328">
    <property type="term" value="C:phenylalanine-tRNA ligase complex"/>
    <property type="evidence" value="ECO:0007669"/>
    <property type="project" value="TreeGrafter"/>
</dbReference>
<dbReference type="InterPro" id="IPR033714">
    <property type="entry name" value="tRNA_bind_bactPheRS"/>
</dbReference>
<keyword evidence="6 15" id="KW-0436">Ligase</keyword>
<evidence type="ECO:0000256" key="7">
    <source>
        <dbReference type="ARBA" id="ARBA00022723"/>
    </source>
</evidence>
<proteinExistence type="inferred from homology"/>
<dbReference type="Gene3D" id="3.30.930.10">
    <property type="entry name" value="Bira Bifunctional Protein, Domain 2"/>
    <property type="match status" value="1"/>
</dbReference>
<dbReference type="SUPFAM" id="SSF56037">
    <property type="entry name" value="PheT/TilS domain"/>
    <property type="match status" value="1"/>
</dbReference>
<dbReference type="AlphaFoldDB" id="A0A8F9XKY2"/>
<dbReference type="RefSeq" id="WP_220161608.1">
    <property type="nucleotide sequence ID" value="NZ_CP080507.1"/>
</dbReference>
<dbReference type="NCBIfam" id="NF045760">
    <property type="entry name" value="YtpR"/>
    <property type="match status" value="1"/>
</dbReference>
<evidence type="ECO:0000256" key="5">
    <source>
        <dbReference type="ARBA" id="ARBA00022555"/>
    </source>
</evidence>
<evidence type="ECO:0000256" key="11">
    <source>
        <dbReference type="ARBA" id="ARBA00022884"/>
    </source>
</evidence>
<dbReference type="Pfam" id="PF03483">
    <property type="entry name" value="B3_4"/>
    <property type="match status" value="1"/>
</dbReference>
<dbReference type="Pfam" id="PF17759">
    <property type="entry name" value="tRNA_synthFbeta"/>
    <property type="match status" value="1"/>
</dbReference>
<gene>
    <name evidence="15 20" type="primary">pheT</name>
    <name evidence="20" type="ORF">K0B96_14545</name>
</gene>
<dbReference type="SMART" id="SM00873">
    <property type="entry name" value="B3_4"/>
    <property type="match status" value="1"/>
</dbReference>
<keyword evidence="13 15" id="KW-0030">Aminoacyl-tRNA synthetase</keyword>
<dbReference type="NCBIfam" id="TIGR00472">
    <property type="entry name" value="pheT_bact"/>
    <property type="match status" value="1"/>
</dbReference>
<dbReference type="InterPro" id="IPR005146">
    <property type="entry name" value="B3/B4_tRNA-bd"/>
</dbReference>
<dbReference type="GO" id="GO:0004826">
    <property type="term" value="F:phenylalanine-tRNA ligase activity"/>
    <property type="evidence" value="ECO:0007669"/>
    <property type="project" value="UniProtKB-UniRule"/>
</dbReference>
<keyword evidence="10 15" id="KW-0460">Magnesium</keyword>
<evidence type="ECO:0000256" key="4">
    <source>
        <dbReference type="ARBA" id="ARBA00022490"/>
    </source>
</evidence>
<evidence type="ECO:0000256" key="9">
    <source>
        <dbReference type="ARBA" id="ARBA00022840"/>
    </source>
</evidence>
<dbReference type="PROSITE" id="PS51447">
    <property type="entry name" value="FDX_ACB"/>
    <property type="match status" value="1"/>
</dbReference>
<comment type="subunit">
    <text evidence="3 15">Tetramer of two alpha and two beta subunits.</text>
</comment>
<feature type="domain" description="TRNA-binding" evidence="17">
    <location>
        <begin position="40"/>
        <end position="150"/>
    </location>
</feature>
<dbReference type="SUPFAM" id="SSF46955">
    <property type="entry name" value="Putative DNA-binding domain"/>
    <property type="match status" value="1"/>
</dbReference>
<reference evidence="20" key="1">
    <citation type="submission" date="2021-08" db="EMBL/GenBank/DDBJ databases">
        <title>Genome of a novel bacterium of the phylum Verrucomicrobia, Oleiharenicola sp. KSB-15.</title>
        <authorList>
            <person name="Chung J.-H."/>
            <person name="Ahn J.-H."/>
            <person name="Yoon Y."/>
            <person name="Kim D.-Y."/>
            <person name="An S.-H."/>
            <person name="Park I."/>
            <person name="Yeon J."/>
        </authorList>
    </citation>
    <scope>NUCLEOTIDE SEQUENCE</scope>
    <source>
        <strain evidence="20">KSB-15</strain>
    </source>
</reference>
<dbReference type="InterPro" id="IPR020825">
    <property type="entry name" value="Phe-tRNA_synthase-like_B3/B4"/>
</dbReference>
<dbReference type="InterPro" id="IPR005147">
    <property type="entry name" value="tRNA_synthase_B5-dom"/>
</dbReference>
<feature type="binding site" evidence="15">
    <location>
        <position position="468"/>
    </location>
    <ligand>
        <name>Mg(2+)</name>
        <dbReference type="ChEBI" id="CHEBI:18420"/>
        <note>shared with alpha subunit</note>
    </ligand>
</feature>
<dbReference type="Proteomes" id="UP000825051">
    <property type="component" value="Chromosome"/>
</dbReference>
<dbReference type="SMART" id="SM00896">
    <property type="entry name" value="FDX-ACB"/>
    <property type="match status" value="1"/>
</dbReference>
<feature type="domain" description="FDX-ACB" evidence="18">
    <location>
        <begin position="719"/>
        <end position="818"/>
    </location>
</feature>
<keyword evidence="4 15" id="KW-0963">Cytoplasm</keyword>
<accession>A0A8F9XKY2</accession>
<protein>
    <recommendedName>
        <fullName evidence="15">Phenylalanine--tRNA ligase beta subunit</fullName>
        <ecNumber evidence="15">6.1.1.20</ecNumber>
    </recommendedName>
    <alternativeName>
        <fullName evidence="15">Phenylalanyl-tRNA synthetase beta subunit</fullName>
        <shortName evidence="15">PheRS</shortName>
    </alternativeName>
</protein>
<evidence type="ECO:0000256" key="3">
    <source>
        <dbReference type="ARBA" id="ARBA00011209"/>
    </source>
</evidence>
<dbReference type="InterPro" id="IPR004532">
    <property type="entry name" value="Phe-tRNA-ligase_IIc_bsu_bact"/>
</dbReference>
<dbReference type="Pfam" id="PF03147">
    <property type="entry name" value="FDX-ACB"/>
    <property type="match status" value="1"/>
</dbReference>
<comment type="cofactor">
    <cofactor evidence="15">
        <name>Mg(2+)</name>
        <dbReference type="ChEBI" id="CHEBI:18420"/>
    </cofactor>
    <text evidence="15">Binds 2 magnesium ions per tetramer.</text>
</comment>
<keyword evidence="11 16" id="KW-0694">RNA-binding</keyword>
<dbReference type="SUPFAM" id="SSF55681">
    <property type="entry name" value="Class II aaRS and biotin synthetases"/>
    <property type="match status" value="1"/>
</dbReference>
<dbReference type="InterPro" id="IPR045060">
    <property type="entry name" value="Phe-tRNA-ligase_IIc_bsu"/>
</dbReference>
<dbReference type="InterPro" id="IPR005121">
    <property type="entry name" value="Fdx_antiC-bd"/>
</dbReference>
<organism evidence="20 21">
    <name type="scientific">Horticoccus luteus</name>
    <dbReference type="NCBI Taxonomy" id="2862869"/>
    <lineage>
        <taxon>Bacteria</taxon>
        <taxon>Pseudomonadati</taxon>
        <taxon>Verrucomicrobiota</taxon>
        <taxon>Opitutia</taxon>
        <taxon>Opitutales</taxon>
        <taxon>Opitutaceae</taxon>
        <taxon>Horticoccus</taxon>
    </lineage>
</organism>
<dbReference type="EC" id="6.1.1.20" evidence="15"/>
<dbReference type="Gene3D" id="3.30.70.380">
    <property type="entry name" value="Ferrodoxin-fold anticodon-binding domain"/>
    <property type="match status" value="1"/>
</dbReference>
<evidence type="ECO:0000256" key="10">
    <source>
        <dbReference type="ARBA" id="ARBA00022842"/>
    </source>
</evidence>